<evidence type="ECO:0000256" key="1">
    <source>
        <dbReference type="ARBA" id="ARBA00022603"/>
    </source>
</evidence>
<dbReference type="Pfam" id="PF08100">
    <property type="entry name" value="Dimerisation"/>
    <property type="match status" value="1"/>
</dbReference>
<dbReference type="SUPFAM" id="SSF53335">
    <property type="entry name" value="S-adenosyl-L-methionine-dependent methyltransferases"/>
    <property type="match status" value="1"/>
</dbReference>
<dbReference type="SUPFAM" id="SSF46785">
    <property type="entry name" value="Winged helix' DNA-binding domain"/>
    <property type="match status" value="1"/>
</dbReference>
<evidence type="ECO:0000313" key="8">
    <source>
        <dbReference type="Proteomes" id="UP001417504"/>
    </source>
</evidence>
<feature type="domain" description="O-methyltransferase dimerisation" evidence="6">
    <location>
        <begin position="29"/>
        <end position="124"/>
    </location>
</feature>
<dbReference type="InterPro" id="IPR012967">
    <property type="entry name" value="COMT_dimerisation"/>
</dbReference>
<dbReference type="GO" id="GO:0008171">
    <property type="term" value="F:O-methyltransferase activity"/>
    <property type="evidence" value="ECO:0007669"/>
    <property type="project" value="InterPro"/>
</dbReference>
<dbReference type="FunFam" id="1.10.10.10:FF:000357">
    <property type="entry name" value="Caffeic acid 3-O-methyltransferase"/>
    <property type="match status" value="1"/>
</dbReference>
<evidence type="ECO:0000256" key="4">
    <source>
        <dbReference type="PIRSR" id="PIRSR005739-1"/>
    </source>
</evidence>
<dbReference type="GO" id="GO:0046983">
    <property type="term" value="F:protein dimerization activity"/>
    <property type="evidence" value="ECO:0007669"/>
    <property type="project" value="InterPro"/>
</dbReference>
<dbReference type="AlphaFoldDB" id="A0AAP0JQS0"/>
<evidence type="ECO:0000256" key="2">
    <source>
        <dbReference type="ARBA" id="ARBA00022679"/>
    </source>
</evidence>
<keyword evidence="1" id="KW-0489">Methyltransferase</keyword>
<evidence type="ECO:0000259" key="6">
    <source>
        <dbReference type="Pfam" id="PF08100"/>
    </source>
</evidence>
<dbReference type="InterPro" id="IPR029063">
    <property type="entry name" value="SAM-dependent_MTases_sf"/>
</dbReference>
<name>A0AAP0JQS0_9MAGN</name>
<dbReference type="Gene3D" id="3.40.50.150">
    <property type="entry name" value="Vaccinia Virus protein VP39"/>
    <property type="match status" value="1"/>
</dbReference>
<comment type="caution">
    <text evidence="7">The sequence shown here is derived from an EMBL/GenBank/DDBJ whole genome shotgun (WGS) entry which is preliminary data.</text>
</comment>
<keyword evidence="2" id="KW-0808">Transferase</keyword>
<evidence type="ECO:0000259" key="5">
    <source>
        <dbReference type="Pfam" id="PF00891"/>
    </source>
</evidence>
<accession>A0AAP0JQS0</accession>
<sequence length="367" mass="41244">MNLSKENQQSQSPILHESDEEALSMALLLVQSHSLPMVLQAAIRLDLFEIIARAGPDTCLTALDIAAQIPNRNPKAHIVLDHLLGFLASYSVLTCSLRKVTGKDGVSTDERVYGLQPFCKYLVRDKDGGSLAPWALMDQHILDAWLHLKDAVLEDVSPFEKAHGVNLFQFMHREGVNFQHFMKPLLTHTKIIMKKILVIYKGFENRKQVVDIGGSSGIVAGMITSKYPAIKGINFDLPQVTQKAHPIPGVEHVGGNMFERVPNGDTMFLKWILHDWNDEQCIKILKNCYEALPEDGMVIVLEVLLSENPEADTFNKEARNLDLIIMLHGGIERTAEEYEALAKAAGFTRMELVCCACKFWVMEFYKK</sequence>
<dbReference type="Pfam" id="PF00891">
    <property type="entry name" value="Methyltransf_2"/>
    <property type="match status" value="1"/>
</dbReference>
<dbReference type="PROSITE" id="PS51683">
    <property type="entry name" value="SAM_OMT_II"/>
    <property type="match status" value="1"/>
</dbReference>
<dbReference type="InterPro" id="IPR001077">
    <property type="entry name" value="COMT_C"/>
</dbReference>
<evidence type="ECO:0000256" key="3">
    <source>
        <dbReference type="ARBA" id="ARBA00022691"/>
    </source>
</evidence>
<dbReference type="Gene3D" id="1.10.10.10">
    <property type="entry name" value="Winged helix-like DNA-binding domain superfamily/Winged helix DNA-binding domain"/>
    <property type="match status" value="1"/>
</dbReference>
<dbReference type="Proteomes" id="UP001417504">
    <property type="component" value="Unassembled WGS sequence"/>
</dbReference>
<proteinExistence type="predicted"/>
<feature type="active site" description="Proton acceptor" evidence="4">
    <location>
        <position position="274"/>
    </location>
</feature>
<organism evidence="7 8">
    <name type="scientific">Stephania japonica</name>
    <dbReference type="NCBI Taxonomy" id="461633"/>
    <lineage>
        <taxon>Eukaryota</taxon>
        <taxon>Viridiplantae</taxon>
        <taxon>Streptophyta</taxon>
        <taxon>Embryophyta</taxon>
        <taxon>Tracheophyta</taxon>
        <taxon>Spermatophyta</taxon>
        <taxon>Magnoliopsida</taxon>
        <taxon>Ranunculales</taxon>
        <taxon>Menispermaceae</taxon>
        <taxon>Menispermoideae</taxon>
        <taxon>Cissampelideae</taxon>
        <taxon>Stephania</taxon>
    </lineage>
</organism>
<gene>
    <name evidence="7" type="ORF">Sjap_008718</name>
</gene>
<evidence type="ECO:0000313" key="7">
    <source>
        <dbReference type="EMBL" id="KAK9138124.1"/>
    </source>
</evidence>
<keyword evidence="8" id="KW-1185">Reference proteome</keyword>
<dbReference type="PIRSF" id="PIRSF005739">
    <property type="entry name" value="O-mtase"/>
    <property type="match status" value="1"/>
</dbReference>
<dbReference type="GO" id="GO:0032259">
    <property type="term" value="P:methylation"/>
    <property type="evidence" value="ECO:0007669"/>
    <property type="project" value="UniProtKB-KW"/>
</dbReference>
<dbReference type="InterPro" id="IPR016461">
    <property type="entry name" value="COMT-like"/>
</dbReference>
<dbReference type="EMBL" id="JBBNAE010000003">
    <property type="protein sequence ID" value="KAK9138124.1"/>
    <property type="molecule type" value="Genomic_DNA"/>
</dbReference>
<keyword evidence="3" id="KW-0949">S-adenosyl-L-methionine</keyword>
<feature type="domain" description="O-methyltransferase C-terminal" evidence="5">
    <location>
        <begin position="145"/>
        <end position="347"/>
    </location>
</feature>
<protein>
    <submittedName>
        <fullName evidence="7">Uncharacterized protein</fullName>
    </submittedName>
</protein>
<reference evidence="7 8" key="1">
    <citation type="submission" date="2024-01" db="EMBL/GenBank/DDBJ databases">
        <title>Genome assemblies of Stephania.</title>
        <authorList>
            <person name="Yang L."/>
        </authorList>
    </citation>
    <scope>NUCLEOTIDE SEQUENCE [LARGE SCALE GENOMIC DNA]</scope>
    <source>
        <strain evidence="7">QJT</strain>
        <tissue evidence="7">Leaf</tissue>
    </source>
</reference>
<dbReference type="InterPro" id="IPR036390">
    <property type="entry name" value="WH_DNA-bd_sf"/>
</dbReference>
<dbReference type="PANTHER" id="PTHR11746">
    <property type="entry name" value="O-METHYLTRANSFERASE"/>
    <property type="match status" value="1"/>
</dbReference>
<dbReference type="InterPro" id="IPR036388">
    <property type="entry name" value="WH-like_DNA-bd_sf"/>
</dbReference>